<name>A0A815LZT8_9BILA</name>
<keyword evidence="4" id="KW-0548">Nucleotidyltransferase</keyword>
<dbReference type="EMBL" id="CAJNOM010000393">
    <property type="protein sequence ID" value="CAF1412553.1"/>
    <property type="molecule type" value="Genomic_DNA"/>
</dbReference>
<keyword evidence="6" id="KW-0521">NADP</keyword>
<dbReference type="GO" id="GO:0016779">
    <property type="term" value="F:nucleotidyltransferase activity"/>
    <property type="evidence" value="ECO:0007669"/>
    <property type="project" value="UniProtKB-KW"/>
</dbReference>
<dbReference type="Gene3D" id="2.60.120.200">
    <property type="match status" value="2"/>
</dbReference>
<gene>
    <name evidence="7" type="ORF">QVE165_LOCUS37614</name>
</gene>
<dbReference type="SUPFAM" id="SSF49899">
    <property type="entry name" value="Concanavalin A-like lectins/glucanases"/>
    <property type="match status" value="2"/>
</dbReference>
<dbReference type="SUPFAM" id="SSF56399">
    <property type="entry name" value="ADP-ribosylation"/>
    <property type="match status" value="1"/>
</dbReference>
<dbReference type="Pfam" id="PF13385">
    <property type="entry name" value="Laminin_G_3"/>
    <property type="match status" value="1"/>
</dbReference>
<keyword evidence="8" id="KW-1185">Reference proteome</keyword>
<comment type="catalytic activity">
    <reaction evidence="5 6">
        <text>L-arginyl-[protein] + NAD(+) = N(omega)-(ADP-D-ribosyl)-L-arginyl-[protein] + nicotinamide + H(+)</text>
        <dbReference type="Rhea" id="RHEA:19149"/>
        <dbReference type="Rhea" id="RHEA-COMP:10532"/>
        <dbReference type="Rhea" id="RHEA-COMP:15087"/>
        <dbReference type="ChEBI" id="CHEBI:15378"/>
        <dbReference type="ChEBI" id="CHEBI:17154"/>
        <dbReference type="ChEBI" id="CHEBI:29965"/>
        <dbReference type="ChEBI" id="CHEBI:57540"/>
        <dbReference type="ChEBI" id="CHEBI:142554"/>
        <dbReference type="EC" id="2.4.2.31"/>
    </reaction>
</comment>
<dbReference type="Pfam" id="PF01129">
    <property type="entry name" value="ART"/>
    <property type="match status" value="1"/>
</dbReference>
<sequence>MELDRVNMRLNRFVDDNISELQAANRNPIHGYQELVLMPLEQAVEKITPFIDNITKYVQDAKRNCNHNLNILTWDESAAIYLYTMSSPFFSSLNERLRAEDRHALKPWFAFLKLFLTALEKLPSTKVSVWRAVSCDVGSYYVANDMTIWWSINSTSTDPNVVKMFLGETSTLFHIDAIYGKTISDYSAMPDEKEVILIPGTYLESEQGQLMLPAYITPDYSGQGVALKLDSSKPYQYIQLIHSPIFFNKTFTVSVWLNPNVEASKVYVVLSQTYASAPNLAICIIDQYAVIRVYKTLHWSSTKLKNFQWQYVTFAFSPLDLTMAIHIDGIFSSVGGIAKPEYGNFSILQTNIGSHDGIEQYNGIIDQLSIVFRIKNYIDILDEATLVVNYNFESDNIANDSQFEDTGVNSIRAQFSYVSHQTGNRHDGQGTLLLYNSVESYFQSGGFILLSTHNYSHSYTLWINVFNFSTFMPVIHLVARPERASLENNNSICLALLTINGTDKNKLQVSVYIYGSGTSKMIISSTLITFSSWFHVAFVFKKNSSSLFVNGKLVASLIDENTIHFGTINQQRLTLTVGNPRRQSKNDAFYSSMCSIEQPEILSNQSVIGIDELRFYSRELKTKEIETLSKDGYVPSRFFFE</sequence>
<keyword evidence="3 6" id="KW-0808">Transferase</keyword>
<dbReference type="AlphaFoldDB" id="A0A815LZT8"/>
<dbReference type="PROSITE" id="PS51996">
    <property type="entry name" value="TR_MART"/>
    <property type="match status" value="1"/>
</dbReference>
<proteinExistence type="inferred from homology"/>
<evidence type="ECO:0000256" key="4">
    <source>
        <dbReference type="ARBA" id="ARBA00022695"/>
    </source>
</evidence>
<dbReference type="OrthoDB" id="10036427at2759"/>
<dbReference type="Proteomes" id="UP000663832">
    <property type="component" value="Unassembled WGS sequence"/>
</dbReference>
<evidence type="ECO:0000256" key="1">
    <source>
        <dbReference type="ARBA" id="ARBA00009558"/>
    </source>
</evidence>
<evidence type="ECO:0000256" key="3">
    <source>
        <dbReference type="ARBA" id="ARBA00022679"/>
    </source>
</evidence>
<dbReference type="Gene3D" id="3.90.176.10">
    <property type="entry name" value="Toxin ADP-ribosyltransferase, Chain A, domain 1"/>
    <property type="match status" value="1"/>
</dbReference>
<dbReference type="InterPro" id="IPR000768">
    <property type="entry name" value="ART"/>
</dbReference>
<keyword evidence="6" id="KW-0520">NAD</keyword>
<comment type="similarity">
    <text evidence="1 6">Belongs to the Arg-specific ADP-ribosyltransferase family.</text>
</comment>
<protein>
    <recommendedName>
        <fullName evidence="6">NAD(P)(+)--arginine ADP-ribosyltransferase</fullName>
        <ecNumber evidence="6">2.4.2.31</ecNumber>
    </recommendedName>
    <alternativeName>
        <fullName evidence="6">Mono(ADP-ribosyl)transferase</fullName>
    </alternativeName>
</protein>
<keyword evidence="2 6" id="KW-0328">Glycosyltransferase</keyword>
<accession>A0A815LZT8</accession>
<reference evidence="7" key="1">
    <citation type="submission" date="2021-02" db="EMBL/GenBank/DDBJ databases">
        <authorList>
            <person name="Nowell W R."/>
        </authorList>
    </citation>
    <scope>NUCLEOTIDE SEQUENCE</scope>
</reference>
<dbReference type="InterPro" id="IPR013320">
    <property type="entry name" value="ConA-like_dom_sf"/>
</dbReference>
<dbReference type="GO" id="GO:0106274">
    <property type="term" value="F:NAD+-protein-arginine ADP-ribosyltransferase activity"/>
    <property type="evidence" value="ECO:0007669"/>
    <property type="project" value="UniProtKB-EC"/>
</dbReference>
<evidence type="ECO:0000313" key="8">
    <source>
        <dbReference type="Proteomes" id="UP000663832"/>
    </source>
</evidence>
<comment type="caution">
    <text evidence="7">The sequence shown here is derived from an EMBL/GenBank/DDBJ whole genome shotgun (WGS) entry which is preliminary data.</text>
</comment>
<evidence type="ECO:0000313" key="7">
    <source>
        <dbReference type="EMBL" id="CAF1412553.1"/>
    </source>
</evidence>
<dbReference type="EC" id="2.4.2.31" evidence="6"/>
<evidence type="ECO:0000256" key="5">
    <source>
        <dbReference type="ARBA" id="ARBA00047597"/>
    </source>
</evidence>
<organism evidence="7 8">
    <name type="scientific">Adineta steineri</name>
    <dbReference type="NCBI Taxonomy" id="433720"/>
    <lineage>
        <taxon>Eukaryota</taxon>
        <taxon>Metazoa</taxon>
        <taxon>Spiralia</taxon>
        <taxon>Gnathifera</taxon>
        <taxon>Rotifera</taxon>
        <taxon>Eurotatoria</taxon>
        <taxon>Bdelloidea</taxon>
        <taxon>Adinetida</taxon>
        <taxon>Adinetidae</taxon>
        <taxon>Adineta</taxon>
    </lineage>
</organism>
<evidence type="ECO:0000256" key="6">
    <source>
        <dbReference type="RuleBase" id="RU361228"/>
    </source>
</evidence>
<evidence type="ECO:0000256" key="2">
    <source>
        <dbReference type="ARBA" id="ARBA00022676"/>
    </source>
</evidence>